<evidence type="ECO:0000256" key="1">
    <source>
        <dbReference type="SAM" id="SignalP"/>
    </source>
</evidence>
<feature type="chain" id="PRO_5039910427" description="MD-2-related lipid-recognition domain-containing protein" evidence="1">
    <location>
        <begin position="18"/>
        <end position="153"/>
    </location>
</feature>
<dbReference type="SMART" id="SM00737">
    <property type="entry name" value="ML"/>
    <property type="match status" value="1"/>
</dbReference>
<evidence type="ECO:0000313" key="4">
    <source>
        <dbReference type="Proteomes" id="UP001107558"/>
    </source>
</evidence>
<dbReference type="Gene3D" id="2.60.40.770">
    <property type="match status" value="1"/>
</dbReference>
<accession>A0A9J6BCI5</accession>
<proteinExistence type="predicted"/>
<dbReference type="OrthoDB" id="6332846at2759"/>
<sequence>MWKIVISVLLLSSFATASFWSACENNAGVAPDDVVSPSCSGSICHGVRGERLIANVTFTPRANHNDLRVQVWATVLGIQIPLPGEPPHDNACNNIFHNNVRQSCPVVGGRQYLWIIEMDIPLTLPALNNARVRYEIWDGDVEVMCASIVAQLL</sequence>
<organism evidence="3 4">
    <name type="scientific">Polypedilum vanderplanki</name>
    <name type="common">Sleeping chironomid midge</name>
    <dbReference type="NCBI Taxonomy" id="319348"/>
    <lineage>
        <taxon>Eukaryota</taxon>
        <taxon>Metazoa</taxon>
        <taxon>Ecdysozoa</taxon>
        <taxon>Arthropoda</taxon>
        <taxon>Hexapoda</taxon>
        <taxon>Insecta</taxon>
        <taxon>Pterygota</taxon>
        <taxon>Neoptera</taxon>
        <taxon>Endopterygota</taxon>
        <taxon>Diptera</taxon>
        <taxon>Nematocera</taxon>
        <taxon>Chironomoidea</taxon>
        <taxon>Chironomidae</taxon>
        <taxon>Chironominae</taxon>
        <taxon>Polypedilum</taxon>
        <taxon>Polypedilum</taxon>
    </lineage>
</organism>
<dbReference type="PROSITE" id="PS51257">
    <property type="entry name" value="PROKAR_LIPOPROTEIN"/>
    <property type="match status" value="1"/>
</dbReference>
<dbReference type="InterPro" id="IPR003172">
    <property type="entry name" value="ML_dom"/>
</dbReference>
<dbReference type="InterPro" id="IPR014756">
    <property type="entry name" value="Ig_E-set"/>
</dbReference>
<dbReference type="SUPFAM" id="SSF81296">
    <property type="entry name" value="E set domains"/>
    <property type="match status" value="1"/>
</dbReference>
<evidence type="ECO:0000259" key="2">
    <source>
        <dbReference type="SMART" id="SM00737"/>
    </source>
</evidence>
<protein>
    <recommendedName>
        <fullName evidence="2">MD-2-related lipid-recognition domain-containing protein</fullName>
    </recommendedName>
</protein>
<reference evidence="3" key="1">
    <citation type="submission" date="2021-03" db="EMBL/GenBank/DDBJ databases">
        <title>Chromosome level genome of the anhydrobiotic midge Polypedilum vanderplanki.</title>
        <authorList>
            <person name="Yoshida Y."/>
            <person name="Kikawada T."/>
            <person name="Gusev O."/>
        </authorList>
    </citation>
    <scope>NUCLEOTIDE SEQUENCE</scope>
    <source>
        <strain evidence="3">NIAS01</strain>
        <tissue evidence="3">Whole body or cell culture</tissue>
    </source>
</reference>
<keyword evidence="1" id="KW-0732">Signal</keyword>
<comment type="caution">
    <text evidence="3">The sequence shown here is derived from an EMBL/GenBank/DDBJ whole genome shotgun (WGS) entry which is preliminary data.</text>
</comment>
<keyword evidence="4" id="KW-1185">Reference proteome</keyword>
<dbReference type="Proteomes" id="UP001107558">
    <property type="component" value="Chromosome 4"/>
</dbReference>
<feature type="domain" description="MD-2-related lipid-recognition" evidence="2">
    <location>
        <begin position="20"/>
        <end position="150"/>
    </location>
</feature>
<evidence type="ECO:0000313" key="3">
    <source>
        <dbReference type="EMBL" id="KAG5667418.1"/>
    </source>
</evidence>
<gene>
    <name evidence="3" type="ORF">PVAND_015399</name>
</gene>
<feature type="signal peptide" evidence="1">
    <location>
        <begin position="1"/>
        <end position="17"/>
    </location>
</feature>
<dbReference type="Pfam" id="PF02221">
    <property type="entry name" value="E1_DerP2_DerF2"/>
    <property type="match status" value="1"/>
</dbReference>
<dbReference type="AlphaFoldDB" id="A0A9J6BCI5"/>
<name>A0A9J6BCI5_POLVA</name>
<dbReference type="EMBL" id="JADBJN010000004">
    <property type="protein sequence ID" value="KAG5667418.1"/>
    <property type="molecule type" value="Genomic_DNA"/>
</dbReference>